<reference evidence="4" key="1">
    <citation type="journal article" date="2019" name="Int. J. Syst. Evol. Microbiol.">
        <title>The Global Catalogue of Microorganisms (GCM) 10K type strain sequencing project: providing services to taxonomists for standard genome sequencing and annotation.</title>
        <authorList>
            <consortium name="The Broad Institute Genomics Platform"/>
            <consortium name="The Broad Institute Genome Sequencing Center for Infectious Disease"/>
            <person name="Wu L."/>
            <person name="Ma J."/>
        </authorList>
    </citation>
    <scope>NUCLEOTIDE SEQUENCE [LARGE SCALE GENOMIC DNA]</scope>
    <source>
        <strain evidence="4">CCM 8908</strain>
    </source>
</reference>
<dbReference type="Pfam" id="PF13411">
    <property type="entry name" value="MerR_1"/>
    <property type="match status" value="1"/>
</dbReference>
<dbReference type="InterPro" id="IPR009061">
    <property type="entry name" value="DNA-bd_dom_put_sf"/>
</dbReference>
<dbReference type="RefSeq" id="WP_125687255.1">
    <property type="nucleotide sequence ID" value="NZ_JBHSSI010000047.1"/>
</dbReference>
<dbReference type="CDD" id="cd01109">
    <property type="entry name" value="HTH_YyaN"/>
    <property type="match status" value="1"/>
</dbReference>
<dbReference type="Proteomes" id="UP001596283">
    <property type="component" value="Unassembled WGS sequence"/>
</dbReference>
<evidence type="ECO:0000313" key="3">
    <source>
        <dbReference type="EMBL" id="MFC6260904.1"/>
    </source>
</evidence>
<dbReference type="InterPro" id="IPR000551">
    <property type="entry name" value="MerR-type_HTH_dom"/>
</dbReference>
<evidence type="ECO:0000313" key="4">
    <source>
        <dbReference type="Proteomes" id="UP001596283"/>
    </source>
</evidence>
<keyword evidence="1" id="KW-0238">DNA-binding</keyword>
<dbReference type="SUPFAM" id="SSF46955">
    <property type="entry name" value="Putative DNA-binding domain"/>
    <property type="match status" value="1"/>
</dbReference>
<dbReference type="PANTHER" id="PTHR30204">
    <property type="entry name" value="REDOX-CYCLING DRUG-SENSING TRANSCRIPTIONAL ACTIVATOR SOXR"/>
    <property type="match status" value="1"/>
</dbReference>
<dbReference type="Gene3D" id="1.10.1660.10">
    <property type="match status" value="1"/>
</dbReference>
<dbReference type="PANTHER" id="PTHR30204:SF82">
    <property type="entry name" value="TRANSCRIPTIONAL REGULATOR, MERR FAMILY"/>
    <property type="match status" value="1"/>
</dbReference>
<dbReference type="InterPro" id="IPR047057">
    <property type="entry name" value="MerR_fam"/>
</dbReference>
<accession>A0ABW1THI2</accession>
<dbReference type="EMBL" id="JBHSSI010000047">
    <property type="protein sequence ID" value="MFC6260904.1"/>
    <property type="molecule type" value="Genomic_DNA"/>
</dbReference>
<sequence>MIYTIKAVAEKTQLSIDTLRYYDKEGLLPFVSRNRSGYRAFTDGDLRLLKTITCLKNTGMKLREIRQYIAYVMQGPSSVPQRQAMLTAHRATILAEQQRVLANLKELDMKLDIYNSPQATELITVERAYAKAEKVANGLQDPYQ</sequence>
<keyword evidence="4" id="KW-1185">Reference proteome</keyword>
<evidence type="ECO:0000259" key="2">
    <source>
        <dbReference type="PROSITE" id="PS50937"/>
    </source>
</evidence>
<comment type="caution">
    <text evidence="3">The sequence shown here is derived from an EMBL/GenBank/DDBJ whole genome shotgun (WGS) entry which is preliminary data.</text>
</comment>
<protein>
    <submittedName>
        <fullName evidence="3">MerR family transcriptional regulator</fullName>
    </submittedName>
</protein>
<name>A0ABW1THI2_9LACO</name>
<feature type="domain" description="HTH merR-type" evidence="2">
    <location>
        <begin position="1"/>
        <end position="71"/>
    </location>
</feature>
<organism evidence="3 4">
    <name type="scientific">Levilactobacillus fujinensis</name>
    <dbReference type="NCBI Taxonomy" id="2486024"/>
    <lineage>
        <taxon>Bacteria</taxon>
        <taxon>Bacillati</taxon>
        <taxon>Bacillota</taxon>
        <taxon>Bacilli</taxon>
        <taxon>Lactobacillales</taxon>
        <taxon>Lactobacillaceae</taxon>
        <taxon>Levilactobacillus</taxon>
    </lineage>
</organism>
<gene>
    <name evidence="3" type="ORF">ACFP1C_08140</name>
</gene>
<evidence type="ECO:0000256" key="1">
    <source>
        <dbReference type="ARBA" id="ARBA00023125"/>
    </source>
</evidence>
<proteinExistence type="predicted"/>
<dbReference type="PROSITE" id="PS50937">
    <property type="entry name" value="HTH_MERR_2"/>
    <property type="match status" value="1"/>
</dbReference>
<dbReference type="SMART" id="SM00422">
    <property type="entry name" value="HTH_MERR"/>
    <property type="match status" value="1"/>
</dbReference>